<evidence type="ECO:0000313" key="3">
    <source>
        <dbReference type="Proteomes" id="UP000011885"/>
    </source>
</evidence>
<dbReference type="AlphaFoldDB" id="M5U7C6"/>
<evidence type="ECO:0000256" key="1">
    <source>
        <dbReference type="SAM" id="MobiDB-lite"/>
    </source>
</evidence>
<keyword evidence="3" id="KW-1185">Reference proteome</keyword>
<evidence type="ECO:0000313" key="2">
    <source>
        <dbReference type="EMBL" id="EMI53766.1"/>
    </source>
</evidence>
<gene>
    <name evidence="2" type="ORF">RSSM_04788</name>
</gene>
<organism evidence="2 3">
    <name type="scientific">Rhodopirellula sallentina SM41</name>
    <dbReference type="NCBI Taxonomy" id="1263870"/>
    <lineage>
        <taxon>Bacteria</taxon>
        <taxon>Pseudomonadati</taxon>
        <taxon>Planctomycetota</taxon>
        <taxon>Planctomycetia</taxon>
        <taxon>Pirellulales</taxon>
        <taxon>Pirellulaceae</taxon>
        <taxon>Rhodopirellula</taxon>
    </lineage>
</organism>
<dbReference type="Proteomes" id="UP000011885">
    <property type="component" value="Unassembled WGS sequence"/>
</dbReference>
<name>M5U7C6_9BACT</name>
<accession>M5U7C6</accession>
<feature type="compositionally biased region" description="Polar residues" evidence="1">
    <location>
        <begin position="1"/>
        <end position="12"/>
    </location>
</feature>
<dbReference type="EMBL" id="ANOH01000331">
    <property type="protein sequence ID" value="EMI53766.1"/>
    <property type="molecule type" value="Genomic_DNA"/>
</dbReference>
<reference evidence="2 3" key="1">
    <citation type="journal article" date="2013" name="Mar. Genomics">
        <title>Expression of sulfatases in Rhodopirellula baltica and the diversity of sulfatases in the genus Rhodopirellula.</title>
        <authorList>
            <person name="Wegner C.E."/>
            <person name="Richter-Heitmann T."/>
            <person name="Klindworth A."/>
            <person name="Klockow C."/>
            <person name="Richter M."/>
            <person name="Achstetter T."/>
            <person name="Glockner F.O."/>
            <person name="Harder J."/>
        </authorList>
    </citation>
    <scope>NUCLEOTIDE SEQUENCE [LARGE SCALE GENOMIC DNA]</scope>
    <source>
        <strain evidence="2 3">SM41</strain>
    </source>
</reference>
<dbReference type="PATRIC" id="fig|1263870.3.peg.5065"/>
<comment type="caution">
    <text evidence="2">The sequence shown here is derived from an EMBL/GenBank/DDBJ whole genome shotgun (WGS) entry which is preliminary data.</text>
</comment>
<sequence>MSNQRPNTNATIKSDKRGPIDRFNPNNPIDIPSVGVDRQSRF</sequence>
<feature type="region of interest" description="Disordered" evidence="1">
    <location>
        <begin position="1"/>
        <end position="42"/>
    </location>
</feature>
<proteinExistence type="predicted"/>
<protein>
    <submittedName>
        <fullName evidence="2">Uncharacterized protein</fullName>
    </submittedName>
</protein>